<protein>
    <submittedName>
        <fullName evidence="1">Uncharacterized protein</fullName>
    </submittedName>
</protein>
<name>A0A8S5URX8_9CAUD</name>
<proteinExistence type="predicted"/>
<accession>A0A8S5URX8</accession>
<organism evidence="1">
    <name type="scientific">Siphoviridae sp. ctAvy12</name>
    <dbReference type="NCBI Taxonomy" id="2825371"/>
    <lineage>
        <taxon>Viruses</taxon>
        <taxon>Duplodnaviria</taxon>
        <taxon>Heunggongvirae</taxon>
        <taxon>Uroviricota</taxon>
        <taxon>Caudoviricetes</taxon>
    </lineage>
</organism>
<reference evidence="1" key="1">
    <citation type="journal article" date="2021" name="Proc. Natl. Acad. Sci. U.S.A.">
        <title>A Catalog of Tens of Thousands of Viruses from Human Metagenomes Reveals Hidden Associations with Chronic Diseases.</title>
        <authorList>
            <person name="Tisza M.J."/>
            <person name="Buck C.B."/>
        </authorList>
    </citation>
    <scope>NUCLEOTIDE SEQUENCE</scope>
    <source>
        <strain evidence="1">CtAvy12</strain>
    </source>
</reference>
<evidence type="ECO:0000313" key="1">
    <source>
        <dbReference type="EMBL" id="DAF97256.1"/>
    </source>
</evidence>
<sequence>MCKTAGRRKIRAGQEFVNTITRAYRVHKFQPGGYIRPLSLYVAAAFSVPGS</sequence>
<dbReference type="EMBL" id="BK016129">
    <property type="protein sequence ID" value="DAF97256.1"/>
    <property type="molecule type" value="Genomic_DNA"/>
</dbReference>